<keyword evidence="2" id="KW-1185">Reference proteome</keyword>
<dbReference type="InterPro" id="IPR029060">
    <property type="entry name" value="PIN-like_dom_sf"/>
</dbReference>
<protein>
    <recommendedName>
        <fullName evidence="3">XPG N-terminal domain-containing protein</fullName>
    </recommendedName>
</protein>
<dbReference type="GeneID" id="54574404"/>
<accession>A0A6A6IMR5</accession>
<organism evidence="1 2">
    <name type="scientific">Trematosphaeria pertusa</name>
    <dbReference type="NCBI Taxonomy" id="390896"/>
    <lineage>
        <taxon>Eukaryota</taxon>
        <taxon>Fungi</taxon>
        <taxon>Dikarya</taxon>
        <taxon>Ascomycota</taxon>
        <taxon>Pezizomycotina</taxon>
        <taxon>Dothideomycetes</taxon>
        <taxon>Pleosporomycetidae</taxon>
        <taxon>Pleosporales</taxon>
        <taxon>Massarineae</taxon>
        <taxon>Trematosphaeriaceae</taxon>
        <taxon>Trematosphaeria</taxon>
    </lineage>
</organism>
<evidence type="ECO:0008006" key="3">
    <source>
        <dbReference type="Google" id="ProtNLM"/>
    </source>
</evidence>
<reference evidence="1" key="1">
    <citation type="journal article" date="2020" name="Stud. Mycol.">
        <title>101 Dothideomycetes genomes: a test case for predicting lifestyles and emergence of pathogens.</title>
        <authorList>
            <person name="Haridas S."/>
            <person name="Albert R."/>
            <person name="Binder M."/>
            <person name="Bloem J."/>
            <person name="Labutti K."/>
            <person name="Salamov A."/>
            <person name="Andreopoulos B."/>
            <person name="Baker S."/>
            <person name="Barry K."/>
            <person name="Bills G."/>
            <person name="Bluhm B."/>
            <person name="Cannon C."/>
            <person name="Castanera R."/>
            <person name="Culley D."/>
            <person name="Daum C."/>
            <person name="Ezra D."/>
            <person name="Gonzalez J."/>
            <person name="Henrissat B."/>
            <person name="Kuo A."/>
            <person name="Liang C."/>
            <person name="Lipzen A."/>
            <person name="Lutzoni F."/>
            <person name="Magnuson J."/>
            <person name="Mondo S."/>
            <person name="Nolan M."/>
            <person name="Ohm R."/>
            <person name="Pangilinan J."/>
            <person name="Park H.-J."/>
            <person name="Ramirez L."/>
            <person name="Alfaro M."/>
            <person name="Sun H."/>
            <person name="Tritt A."/>
            <person name="Yoshinaga Y."/>
            <person name="Zwiers L.-H."/>
            <person name="Turgeon B."/>
            <person name="Goodwin S."/>
            <person name="Spatafora J."/>
            <person name="Crous P."/>
            <person name="Grigoriev I."/>
        </authorList>
    </citation>
    <scope>NUCLEOTIDE SEQUENCE</scope>
    <source>
        <strain evidence="1">CBS 122368</strain>
    </source>
</reference>
<dbReference type="Gene3D" id="3.40.50.1010">
    <property type="entry name" value="5'-nuclease"/>
    <property type="match status" value="1"/>
</dbReference>
<sequence length="147" mass="16555">MIRDFETWNNVLGEASQLEELRGLRVGIEAAEYLKNRILNHPRAKEPLVPALGGLHLAFRPHIEEDLNKFASYQIQPFFVFSGLDLAQQDDPFRQRQEGAAAIAAAWSLYDSHDAEQSVVRFGESCQNPDSFCCCYELTLISLCHAG</sequence>
<dbReference type="Proteomes" id="UP000800094">
    <property type="component" value="Unassembled WGS sequence"/>
</dbReference>
<dbReference type="OrthoDB" id="17262at2759"/>
<dbReference type="AlphaFoldDB" id="A0A6A6IMR5"/>
<evidence type="ECO:0000313" key="1">
    <source>
        <dbReference type="EMBL" id="KAF2251844.1"/>
    </source>
</evidence>
<name>A0A6A6IMR5_9PLEO</name>
<dbReference type="RefSeq" id="XP_033686848.1">
    <property type="nucleotide sequence ID" value="XM_033821074.1"/>
</dbReference>
<dbReference type="EMBL" id="ML987192">
    <property type="protein sequence ID" value="KAF2251844.1"/>
    <property type="molecule type" value="Genomic_DNA"/>
</dbReference>
<proteinExistence type="predicted"/>
<gene>
    <name evidence="1" type="ORF">BU26DRAFT_246001</name>
</gene>
<dbReference type="SUPFAM" id="SSF88723">
    <property type="entry name" value="PIN domain-like"/>
    <property type="match status" value="1"/>
</dbReference>
<evidence type="ECO:0000313" key="2">
    <source>
        <dbReference type="Proteomes" id="UP000800094"/>
    </source>
</evidence>